<dbReference type="RefSeq" id="WP_036190645.1">
    <property type="nucleotide sequence ID" value="NZ_JMQN01000048.1"/>
</dbReference>
<organism evidence="2 3">
    <name type="scientific">Marinobacterium lacunae</name>
    <dbReference type="NCBI Taxonomy" id="1232683"/>
    <lineage>
        <taxon>Bacteria</taxon>
        <taxon>Pseudomonadati</taxon>
        <taxon>Pseudomonadota</taxon>
        <taxon>Gammaproteobacteria</taxon>
        <taxon>Oceanospirillales</taxon>
        <taxon>Oceanospirillaceae</taxon>
        <taxon>Marinobacterium</taxon>
    </lineage>
</organism>
<keyword evidence="1" id="KW-0472">Membrane</keyword>
<accession>A0A081FV71</accession>
<keyword evidence="1" id="KW-1133">Transmembrane helix</keyword>
<evidence type="ECO:0000313" key="2">
    <source>
        <dbReference type="EMBL" id="KEA62426.1"/>
    </source>
</evidence>
<dbReference type="Proteomes" id="UP000028252">
    <property type="component" value="Unassembled WGS sequence"/>
</dbReference>
<evidence type="ECO:0000256" key="1">
    <source>
        <dbReference type="SAM" id="Phobius"/>
    </source>
</evidence>
<dbReference type="EMBL" id="JMQN01000048">
    <property type="protein sequence ID" value="KEA62426.1"/>
    <property type="molecule type" value="Genomic_DNA"/>
</dbReference>
<dbReference type="PATRIC" id="fig|1232683.4.peg.3263"/>
<protein>
    <submittedName>
        <fullName evidence="2">Uncharacterized protein</fullName>
    </submittedName>
</protein>
<keyword evidence="1" id="KW-0812">Transmembrane</keyword>
<sequence>MIYLALIEPFLFWGGLLVFVASLGLYVKRTQDWQAVLRFWQPLISFTPLEFRINRIGLSLMLVAVVIRFVIYFMA</sequence>
<name>A0A081FV71_9GAMM</name>
<dbReference type="STRING" id="1232683.ADIMK_3317"/>
<keyword evidence="3" id="KW-1185">Reference proteome</keyword>
<feature type="transmembrane region" description="Helical" evidence="1">
    <location>
        <begin position="56"/>
        <end position="74"/>
    </location>
</feature>
<dbReference type="AlphaFoldDB" id="A0A081FV71"/>
<comment type="caution">
    <text evidence="2">The sequence shown here is derived from an EMBL/GenBank/DDBJ whole genome shotgun (WGS) entry which is preliminary data.</text>
</comment>
<gene>
    <name evidence="2" type="ORF">ADIMK_3317</name>
</gene>
<evidence type="ECO:0000313" key="3">
    <source>
        <dbReference type="Proteomes" id="UP000028252"/>
    </source>
</evidence>
<proteinExistence type="predicted"/>
<feature type="transmembrane region" description="Helical" evidence="1">
    <location>
        <begin position="6"/>
        <end position="27"/>
    </location>
</feature>
<dbReference type="OrthoDB" id="6184036at2"/>
<reference evidence="2 3" key="1">
    <citation type="submission" date="2014-04" db="EMBL/GenBank/DDBJ databases">
        <title>Marinobacterium kochiensis sp. nov., isolated from sediment sample collected from Kochi backwaters in Kerala, India.</title>
        <authorList>
            <person name="Singh A."/>
            <person name="Pinnaka A.K."/>
        </authorList>
    </citation>
    <scope>NUCLEOTIDE SEQUENCE [LARGE SCALE GENOMIC DNA]</scope>
    <source>
        <strain evidence="2 3">AK27</strain>
    </source>
</reference>